<dbReference type="InterPro" id="IPR009081">
    <property type="entry name" value="PP-bd_ACP"/>
</dbReference>
<proteinExistence type="predicted"/>
<evidence type="ECO:0000313" key="2">
    <source>
        <dbReference type="EMBL" id="MFC5220708.1"/>
    </source>
</evidence>
<evidence type="ECO:0000259" key="1">
    <source>
        <dbReference type="Pfam" id="PF00550"/>
    </source>
</evidence>
<dbReference type="Proteomes" id="UP001596263">
    <property type="component" value="Unassembled WGS sequence"/>
</dbReference>
<reference evidence="3" key="1">
    <citation type="journal article" date="2019" name="Int. J. Syst. Evol. Microbiol.">
        <title>The Global Catalogue of Microorganisms (GCM) 10K type strain sequencing project: providing services to taxonomists for standard genome sequencing and annotation.</title>
        <authorList>
            <consortium name="The Broad Institute Genomics Platform"/>
            <consortium name="The Broad Institute Genome Sequencing Center for Infectious Disease"/>
            <person name="Wu L."/>
            <person name="Ma J."/>
        </authorList>
    </citation>
    <scope>NUCLEOTIDE SEQUENCE [LARGE SCALE GENOMIC DNA]</scope>
    <source>
        <strain evidence="3">KCTC 42586</strain>
    </source>
</reference>
<feature type="domain" description="Carrier" evidence="1">
    <location>
        <begin position="36"/>
        <end position="95"/>
    </location>
</feature>
<name>A0ABW0D015_STRCD</name>
<sequence>MPPISNGDVDTLSLDRGALLALSPSDRMREISAYLRDRYRRITGHEAPADLDESVFLESLQATELQITIDAELDVPISLTDLVAMPSLRVLATAVDTAIVSSAEAPLAEAERELTLRPDVAGWGEAFGLTDVQHAY</sequence>
<evidence type="ECO:0000313" key="3">
    <source>
        <dbReference type="Proteomes" id="UP001596263"/>
    </source>
</evidence>
<keyword evidence="3" id="KW-1185">Reference proteome</keyword>
<dbReference type="InterPro" id="IPR036736">
    <property type="entry name" value="ACP-like_sf"/>
</dbReference>
<comment type="caution">
    <text evidence="2">The sequence shown here is derived from an EMBL/GenBank/DDBJ whole genome shotgun (WGS) entry which is preliminary data.</text>
</comment>
<accession>A0ABW0D015</accession>
<protein>
    <submittedName>
        <fullName evidence="2">Phosphopantetheine-binding protein</fullName>
    </submittedName>
</protein>
<dbReference type="RefSeq" id="WP_380865844.1">
    <property type="nucleotide sequence ID" value="NZ_JBHSKM010000053.1"/>
</dbReference>
<feature type="non-terminal residue" evidence="2">
    <location>
        <position position="136"/>
    </location>
</feature>
<dbReference type="Pfam" id="PF00550">
    <property type="entry name" value="PP-binding"/>
    <property type="match status" value="1"/>
</dbReference>
<organism evidence="2 3">
    <name type="scientific">Streptomyces coerulescens</name>
    <dbReference type="NCBI Taxonomy" id="29304"/>
    <lineage>
        <taxon>Bacteria</taxon>
        <taxon>Bacillati</taxon>
        <taxon>Actinomycetota</taxon>
        <taxon>Actinomycetes</taxon>
        <taxon>Kitasatosporales</taxon>
        <taxon>Streptomycetaceae</taxon>
        <taxon>Streptomyces</taxon>
    </lineage>
</organism>
<gene>
    <name evidence="2" type="ORF">ACFPQ9_43600</name>
</gene>
<dbReference type="SUPFAM" id="SSF47336">
    <property type="entry name" value="ACP-like"/>
    <property type="match status" value="1"/>
</dbReference>
<dbReference type="EMBL" id="JBHSKM010000053">
    <property type="protein sequence ID" value="MFC5220708.1"/>
    <property type="molecule type" value="Genomic_DNA"/>
</dbReference>